<dbReference type="InterPro" id="IPR045651">
    <property type="entry name" value="DUF6398"/>
</dbReference>
<evidence type="ECO:0000313" key="2">
    <source>
        <dbReference type="EMBL" id="SNR31140.1"/>
    </source>
</evidence>
<dbReference type="EMBL" id="FZNO01000002">
    <property type="protein sequence ID" value="SNR31140.1"/>
    <property type="molecule type" value="Genomic_DNA"/>
</dbReference>
<feature type="domain" description="DUF6398" evidence="1">
    <location>
        <begin position="425"/>
        <end position="521"/>
    </location>
</feature>
<sequence>MDDVAAALDSGSPLPLLGLASSMLAMFEPRPSFGRPAEPSPPDREELIDSFFAVDLRETSALLAALAGLSGDDPLRQRVRREVSTRGHVLPRWLLGLDQAQPVEPVVRIRDVLGDAEDIVFAVRLPGGFELSVVTLVDHNMGTLVKDSFTVPGALDDLVPTLRDTIEDPDVTLTDLDPADARAMLTEAIDLGAITFPPIETESWPASRPFVRWALGLFPSGGTGWSRPDWPDDARAALVKRFLASPFGAGLDDADHRGLLDDLLWFGTGYGPGDPLRWSPASVEILLADWIPRKIVADVDYLAKAPDLLRAFIRFAHTERGIRAELTTETLGAVDFWEPEYQQTIRSPRPQGPQALLAAIGALDPDDVLARQHGATAGLDGMALESLHRAVGGPEALARLDTEALPDEPFDRQQVPGDVREPVAEVLVLVDRCCEELFDVELRTAARRLLARLAVAEPGIFAGRHRADMLAAAVCWIAGHANRAFDRGTPTVKDLMACVGVRASSPSQRAKPLLRALGIDPDLWAYRESPLGSPEYLTAGRRAEIIAARDRPG</sequence>
<protein>
    <recommendedName>
        <fullName evidence="1">DUF6398 domain-containing protein</fullName>
    </recommendedName>
</protein>
<dbReference type="AlphaFoldDB" id="A0A238V9R2"/>
<organism evidence="2 3">
    <name type="scientific">Blastococcus mobilis</name>
    <dbReference type="NCBI Taxonomy" id="1938746"/>
    <lineage>
        <taxon>Bacteria</taxon>
        <taxon>Bacillati</taxon>
        <taxon>Actinomycetota</taxon>
        <taxon>Actinomycetes</taxon>
        <taxon>Geodermatophilales</taxon>
        <taxon>Geodermatophilaceae</taxon>
        <taxon>Blastococcus</taxon>
    </lineage>
</organism>
<reference evidence="2 3" key="1">
    <citation type="submission" date="2017-06" db="EMBL/GenBank/DDBJ databases">
        <authorList>
            <person name="Kim H.J."/>
            <person name="Triplett B.A."/>
        </authorList>
    </citation>
    <scope>NUCLEOTIDE SEQUENCE [LARGE SCALE GENOMIC DNA]</scope>
    <source>
        <strain evidence="2 3">DSM 44272</strain>
    </source>
</reference>
<keyword evidence="3" id="KW-1185">Reference proteome</keyword>
<name>A0A238V9R2_9ACTN</name>
<evidence type="ECO:0000259" key="1">
    <source>
        <dbReference type="Pfam" id="PF19935"/>
    </source>
</evidence>
<proteinExistence type="predicted"/>
<dbReference type="Pfam" id="PF19935">
    <property type="entry name" value="DUF6398"/>
    <property type="match status" value="1"/>
</dbReference>
<dbReference type="Proteomes" id="UP000198403">
    <property type="component" value="Unassembled WGS sequence"/>
</dbReference>
<evidence type="ECO:0000313" key="3">
    <source>
        <dbReference type="Proteomes" id="UP000198403"/>
    </source>
</evidence>
<dbReference type="RefSeq" id="WP_089335115.1">
    <property type="nucleotide sequence ID" value="NZ_FZNO01000002.1"/>
</dbReference>
<gene>
    <name evidence="2" type="ORF">SAMN06272737_102277</name>
</gene>
<accession>A0A238V9R2</accession>